<accession>A0AAV4HT67</accession>
<dbReference type="EMBL" id="BMAT01002189">
    <property type="protein sequence ID" value="GFS00885.1"/>
    <property type="molecule type" value="Genomic_DNA"/>
</dbReference>
<organism evidence="2 3">
    <name type="scientific">Elysia marginata</name>
    <dbReference type="NCBI Taxonomy" id="1093978"/>
    <lineage>
        <taxon>Eukaryota</taxon>
        <taxon>Metazoa</taxon>
        <taxon>Spiralia</taxon>
        <taxon>Lophotrochozoa</taxon>
        <taxon>Mollusca</taxon>
        <taxon>Gastropoda</taxon>
        <taxon>Heterobranchia</taxon>
        <taxon>Euthyneura</taxon>
        <taxon>Panpulmonata</taxon>
        <taxon>Sacoglossa</taxon>
        <taxon>Placobranchoidea</taxon>
        <taxon>Plakobranchidae</taxon>
        <taxon>Elysia</taxon>
    </lineage>
</organism>
<reference evidence="2 3" key="1">
    <citation type="journal article" date="2021" name="Elife">
        <title>Chloroplast acquisition without the gene transfer in kleptoplastic sea slugs, Plakobranchus ocellatus.</title>
        <authorList>
            <person name="Maeda T."/>
            <person name="Takahashi S."/>
            <person name="Yoshida T."/>
            <person name="Shimamura S."/>
            <person name="Takaki Y."/>
            <person name="Nagai Y."/>
            <person name="Toyoda A."/>
            <person name="Suzuki Y."/>
            <person name="Arimoto A."/>
            <person name="Ishii H."/>
            <person name="Satoh N."/>
            <person name="Nishiyama T."/>
            <person name="Hasebe M."/>
            <person name="Maruyama T."/>
            <person name="Minagawa J."/>
            <person name="Obokata J."/>
            <person name="Shigenobu S."/>
        </authorList>
    </citation>
    <scope>NUCLEOTIDE SEQUENCE [LARGE SCALE GENOMIC DNA]</scope>
</reference>
<gene>
    <name evidence="2" type="ORF">ElyMa_001082200</name>
</gene>
<protein>
    <submittedName>
        <fullName evidence="2">Uncharacterized protein</fullName>
    </submittedName>
</protein>
<dbReference type="Proteomes" id="UP000762676">
    <property type="component" value="Unassembled WGS sequence"/>
</dbReference>
<evidence type="ECO:0000256" key="1">
    <source>
        <dbReference type="SAM" id="MobiDB-lite"/>
    </source>
</evidence>
<keyword evidence="3" id="KW-1185">Reference proteome</keyword>
<dbReference type="AlphaFoldDB" id="A0AAV4HT67"/>
<feature type="region of interest" description="Disordered" evidence="1">
    <location>
        <begin position="38"/>
        <end position="117"/>
    </location>
</feature>
<name>A0AAV4HT67_9GAST</name>
<evidence type="ECO:0000313" key="2">
    <source>
        <dbReference type="EMBL" id="GFS00885.1"/>
    </source>
</evidence>
<sequence>MEVLPDPYIFYPLPPWRAQRKGDTLLLLKPVGMMDTHQDPHLRRIPDQCPYPHCLNPPGQEPSGEAEKGGGTAGKGMAVGKEGGLPARGRARRRRSACPTAGPAEISRYTPYGVNTI</sequence>
<proteinExistence type="predicted"/>
<comment type="caution">
    <text evidence="2">The sequence shown here is derived from an EMBL/GenBank/DDBJ whole genome shotgun (WGS) entry which is preliminary data.</text>
</comment>
<evidence type="ECO:0000313" key="3">
    <source>
        <dbReference type="Proteomes" id="UP000762676"/>
    </source>
</evidence>